<feature type="domain" description="CusB-like beta-barrel" evidence="2">
    <location>
        <begin position="217"/>
        <end position="286"/>
    </location>
</feature>
<evidence type="ECO:0000313" key="4">
    <source>
        <dbReference type="Proteomes" id="UP000325302"/>
    </source>
</evidence>
<organism evidence="3 4">
    <name type="scientific">Nitrincola tapanii</name>
    <dbReference type="NCBI Taxonomy" id="1708751"/>
    <lineage>
        <taxon>Bacteria</taxon>
        <taxon>Pseudomonadati</taxon>
        <taxon>Pseudomonadota</taxon>
        <taxon>Gammaproteobacteria</taxon>
        <taxon>Oceanospirillales</taxon>
        <taxon>Oceanospirillaceae</taxon>
        <taxon>Nitrincola</taxon>
    </lineage>
</organism>
<evidence type="ECO:0000256" key="1">
    <source>
        <dbReference type="ARBA" id="ARBA00009477"/>
    </source>
</evidence>
<dbReference type="Proteomes" id="UP000325302">
    <property type="component" value="Unassembled WGS sequence"/>
</dbReference>
<dbReference type="PANTHER" id="PTHR30469:SF29">
    <property type="entry name" value="BLR2860 PROTEIN"/>
    <property type="match status" value="1"/>
</dbReference>
<dbReference type="GO" id="GO:0015562">
    <property type="term" value="F:efflux transmembrane transporter activity"/>
    <property type="evidence" value="ECO:0007669"/>
    <property type="project" value="TreeGrafter"/>
</dbReference>
<comment type="similarity">
    <text evidence="1">Belongs to the membrane fusion protein (MFP) (TC 8.A.1) family.</text>
</comment>
<dbReference type="GO" id="GO:1990281">
    <property type="term" value="C:efflux pump complex"/>
    <property type="evidence" value="ECO:0007669"/>
    <property type="project" value="TreeGrafter"/>
</dbReference>
<proteinExistence type="inferred from homology"/>
<gene>
    <name evidence="3" type="ORF">E1H14_05925</name>
</gene>
<dbReference type="RefSeq" id="WP_149390541.1">
    <property type="nucleotide sequence ID" value="NZ_SMRS01000004.1"/>
</dbReference>
<dbReference type="NCBIfam" id="TIGR01730">
    <property type="entry name" value="RND_mfp"/>
    <property type="match status" value="1"/>
</dbReference>
<dbReference type="Gene3D" id="2.40.50.100">
    <property type="match status" value="1"/>
</dbReference>
<dbReference type="Pfam" id="PF25954">
    <property type="entry name" value="Beta-barrel_RND_2"/>
    <property type="match status" value="1"/>
</dbReference>
<sequence length="368" mass="40159">MATSDSNSTSSSPKTSRSFWLALGLSLLLMAWMLSGRIDSAATQAPQAHSSVETALAQVQTRRLEAQTFQPSLILQGQLEPIKHLQLRSQISARIAELAAEPGQTLAQGQLILRFDVENRPTQLARAEADLRLREAELRAGERLKQNQHLSETDLLRLRSALANARAERDLMQQQLAYTEITAPFAGLLNRLPVEPGELRQPGDLVAELLDISQLKLIAQVPQQQIAELSEGLKVEAVLLNQQRLAGEIHYLSHLAESDTRSFQLEARLENPELQRLAGSSARLEIKLAPRAAHFLSPALLALDDQGQTGLYTVNADQRVEFVAVELLSLGTEGVWVGGAPEQLELITLGAGFVQVGQKVAVVAAEAH</sequence>
<dbReference type="OrthoDB" id="9806939at2"/>
<comment type="caution">
    <text evidence="3">The sequence shown here is derived from an EMBL/GenBank/DDBJ whole genome shotgun (WGS) entry which is preliminary data.</text>
</comment>
<dbReference type="EMBL" id="SMRS01000004">
    <property type="protein sequence ID" value="KAA0874961.1"/>
    <property type="molecule type" value="Genomic_DNA"/>
</dbReference>
<name>A0A5A9W5Z3_9GAMM</name>
<evidence type="ECO:0000259" key="2">
    <source>
        <dbReference type="Pfam" id="PF25954"/>
    </source>
</evidence>
<keyword evidence="4" id="KW-1185">Reference proteome</keyword>
<accession>A0A5A9W5Z3</accession>
<protein>
    <submittedName>
        <fullName evidence="3">Efflux RND transporter periplasmic adaptor subunit</fullName>
    </submittedName>
</protein>
<dbReference type="InterPro" id="IPR006143">
    <property type="entry name" value="RND_pump_MFP"/>
</dbReference>
<reference evidence="3 4" key="1">
    <citation type="submission" date="2019-03" db="EMBL/GenBank/DDBJ databases">
        <title>Nitrincola sp. nov. isolated from an Indian soda lake.</title>
        <authorList>
            <person name="Joshi A."/>
            <person name="Thite S.V."/>
            <person name="Joseph N."/>
            <person name="Dhotre D."/>
            <person name="Moorthy M."/>
            <person name="Shouche Y.S."/>
        </authorList>
    </citation>
    <scope>NUCLEOTIDE SEQUENCE [LARGE SCALE GENOMIC DNA]</scope>
    <source>
        <strain evidence="3 4">MEB193</strain>
    </source>
</reference>
<dbReference type="Gene3D" id="1.10.287.470">
    <property type="entry name" value="Helix hairpin bin"/>
    <property type="match status" value="1"/>
</dbReference>
<dbReference type="AlphaFoldDB" id="A0A5A9W5Z3"/>
<dbReference type="PANTHER" id="PTHR30469">
    <property type="entry name" value="MULTIDRUG RESISTANCE PROTEIN MDTA"/>
    <property type="match status" value="1"/>
</dbReference>
<dbReference type="InterPro" id="IPR058792">
    <property type="entry name" value="Beta-barrel_RND_2"/>
</dbReference>
<dbReference type="SUPFAM" id="SSF111369">
    <property type="entry name" value="HlyD-like secretion proteins"/>
    <property type="match status" value="1"/>
</dbReference>
<dbReference type="Gene3D" id="2.40.30.170">
    <property type="match status" value="1"/>
</dbReference>
<evidence type="ECO:0000313" key="3">
    <source>
        <dbReference type="EMBL" id="KAA0874961.1"/>
    </source>
</evidence>